<dbReference type="InterPro" id="IPR000682">
    <property type="entry name" value="PCMT"/>
</dbReference>
<evidence type="ECO:0000256" key="4">
    <source>
        <dbReference type="ARBA" id="ARBA00013346"/>
    </source>
</evidence>
<evidence type="ECO:0000256" key="5">
    <source>
        <dbReference type="ARBA" id="ARBA00022490"/>
    </source>
</evidence>
<sequence>MLRELDVQLGQTVLEIGTGTGWNAALLSHRLGDHRVTTVEVDASLAARARTRIGSAGYCPRVICADGAEGWLPRAPYDRLMATCSVNHVPQMWVPQIEPGGVILTPWESPWLCYGLLRLEVDADASARGRFSPHSAFMLMRGQRTSLRIFRDVVKDDHQPAESSTRLSPWTVTGDDWDLQFAIGLRLHDVWRTWHDNPDVDGVEKRLWLATTDGSSWAAVDYDGKHEDRFTVWQYGARKLWDEVESAHQWWKENDRPEVARFGYTVTSEEQFAWLDKPSNRLGT</sequence>
<dbReference type="RefSeq" id="WP_275822601.1">
    <property type="nucleotide sequence ID" value="NZ_BAAANM010000009.1"/>
</dbReference>
<evidence type="ECO:0000256" key="11">
    <source>
        <dbReference type="ARBA" id="ARBA00031350"/>
    </source>
</evidence>
<evidence type="ECO:0000256" key="2">
    <source>
        <dbReference type="ARBA" id="ARBA00005369"/>
    </source>
</evidence>
<name>A0ABT5ZBJ7_9ACTN</name>
<dbReference type="EMBL" id="JARHTQ010000050">
    <property type="protein sequence ID" value="MDF2261222.1"/>
    <property type="molecule type" value="Genomic_DNA"/>
</dbReference>
<dbReference type="Pfam" id="PF01135">
    <property type="entry name" value="PCMT"/>
    <property type="match status" value="1"/>
</dbReference>
<evidence type="ECO:0000256" key="3">
    <source>
        <dbReference type="ARBA" id="ARBA00011890"/>
    </source>
</evidence>
<keyword evidence="5" id="KW-0963">Cytoplasm</keyword>
<dbReference type="Gene3D" id="3.40.50.150">
    <property type="entry name" value="Vaccinia Virus protein VP39"/>
    <property type="match status" value="1"/>
</dbReference>
<evidence type="ECO:0000256" key="8">
    <source>
        <dbReference type="ARBA" id="ARBA00022691"/>
    </source>
</evidence>
<dbReference type="InterPro" id="IPR029063">
    <property type="entry name" value="SAM-dependent_MTases_sf"/>
</dbReference>
<dbReference type="EC" id="2.1.1.77" evidence="3"/>
<proteinExistence type="inferred from homology"/>
<keyword evidence="8" id="KW-0949">S-adenosyl-L-methionine</keyword>
<keyword evidence="6 12" id="KW-0489">Methyltransferase</keyword>
<dbReference type="PANTHER" id="PTHR11579">
    <property type="entry name" value="PROTEIN-L-ISOASPARTATE O-METHYLTRANSFERASE"/>
    <property type="match status" value="1"/>
</dbReference>
<keyword evidence="13" id="KW-1185">Reference proteome</keyword>
<dbReference type="GO" id="GO:0032259">
    <property type="term" value="P:methylation"/>
    <property type="evidence" value="ECO:0007669"/>
    <property type="project" value="UniProtKB-KW"/>
</dbReference>
<comment type="subcellular location">
    <subcellularLocation>
        <location evidence="1">Cytoplasm</location>
    </subcellularLocation>
</comment>
<reference evidence="12 13" key="1">
    <citation type="submission" date="2023-03" db="EMBL/GenBank/DDBJ databases">
        <title>Draft genome sequence of type strain Streptomyces ferralitis JCM 14344.</title>
        <authorList>
            <person name="Klaysubun C."/>
            <person name="Duangmal K."/>
        </authorList>
    </citation>
    <scope>NUCLEOTIDE SEQUENCE [LARGE SCALE GENOMIC DNA]</scope>
    <source>
        <strain evidence="12 13">JCM 14344</strain>
    </source>
</reference>
<accession>A0ABT5ZBJ7</accession>
<keyword evidence="7" id="KW-0808">Transferase</keyword>
<evidence type="ECO:0000313" key="12">
    <source>
        <dbReference type="EMBL" id="MDF2261222.1"/>
    </source>
</evidence>
<comment type="caution">
    <text evidence="12">The sequence shown here is derived from an EMBL/GenBank/DDBJ whole genome shotgun (WGS) entry which is preliminary data.</text>
</comment>
<evidence type="ECO:0000256" key="10">
    <source>
        <dbReference type="ARBA" id="ARBA00031323"/>
    </source>
</evidence>
<dbReference type="CDD" id="cd02440">
    <property type="entry name" value="AdoMet_MTases"/>
    <property type="match status" value="1"/>
</dbReference>
<organism evidence="12 13">
    <name type="scientific">Streptantibioticus ferralitis</name>
    <dbReference type="NCBI Taxonomy" id="236510"/>
    <lineage>
        <taxon>Bacteria</taxon>
        <taxon>Bacillati</taxon>
        <taxon>Actinomycetota</taxon>
        <taxon>Actinomycetes</taxon>
        <taxon>Kitasatosporales</taxon>
        <taxon>Streptomycetaceae</taxon>
        <taxon>Streptantibioticus</taxon>
    </lineage>
</organism>
<gene>
    <name evidence="12" type="ORF">P2L57_37545</name>
</gene>
<evidence type="ECO:0000256" key="9">
    <source>
        <dbReference type="ARBA" id="ARBA00030757"/>
    </source>
</evidence>
<evidence type="ECO:0000256" key="1">
    <source>
        <dbReference type="ARBA" id="ARBA00004496"/>
    </source>
</evidence>
<dbReference type="GO" id="GO:0008168">
    <property type="term" value="F:methyltransferase activity"/>
    <property type="evidence" value="ECO:0007669"/>
    <property type="project" value="UniProtKB-KW"/>
</dbReference>
<comment type="similarity">
    <text evidence="2">Belongs to the methyltransferase superfamily. L-isoaspartyl/D-aspartyl protein methyltransferase family.</text>
</comment>
<dbReference type="PANTHER" id="PTHR11579:SF0">
    <property type="entry name" value="PROTEIN-L-ISOASPARTATE(D-ASPARTATE) O-METHYLTRANSFERASE"/>
    <property type="match status" value="1"/>
</dbReference>
<evidence type="ECO:0000313" key="13">
    <source>
        <dbReference type="Proteomes" id="UP001220022"/>
    </source>
</evidence>
<protein>
    <recommendedName>
        <fullName evidence="4">Protein-L-isoaspartate O-methyltransferase</fullName>
        <ecNumber evidence="3">2.1.1.77</ecNumber>
    </recommendedName>
    <alternativeName>
        <fullName evidence="11">L-isoaspartyl protein carboxyl methyltransferase</fullName>
    </alternativeName>
    <alternativeName>
        <fullName evidence="9">Protein L-isoaspartyl methyltransferase</fullName>
    </alternativeName>
    <alternativeName>
        <fullName evidence="10">Protein-beta-aspartate methyltransferase</fullName>
    </alternativeName>
</protein>
<evidence type="ECO:0000256" key="7">
    <source>
        <dbReference type="ARBA" id="ARBA00022679"/>
    </source>
</evidence>
<evidence type="ECO:0000256" key="6">
    <source>
        <dbReference type="ARBA" id="ARBA00022603"/>
    </source>
</evidence>
<dbReference type="SUPFAM" id="SSF53335">
    <property type="entry name" value="S-adenosyl-L-methionine-dependent methyltransferases"/>
    <property type="match status" value="1"/>
</dbReference>
<dbReference type="Proteomes" id="UP001220022">
    <property type="component" value="Unassembled WGS sequence"/>
</dbReference>